<evidence type="ECO:0000313" key="1">
    <source>
        <dbReference type="EMBL" id="MDY3560223.1"/>
    </source>
</evidence>
<protein>
    <submittedName>
        <fullName evidence="1">Uncharacterized protein</fullName>
    </submittedName>
</protein>
<accession>A0ABU5EY22</accession>
<proteinExistence type="predicted"/>
<dbReference type="Proteomes" id="UP001272242">
    <property type="component" value="Unassembled WGS sequence"/>
</dbReference>
<sequence length="146" mass="15522">MLTEHSPATRRTARSTFARYVSDTSAATSERSYAARCCSSGAVERRAVSRALRSSVPALICSTSRSHLASTCRAACSSLQPVGRVTSAPAWSRYFAKYVRPSISTRTGPAPGAASGAVRSFPRTRQRATRWPLFSTTSAPAGSGFV</sequence>
<reference evidence="2" key="1">
    <citation type="journal article" date="2023" name="Mar. Drugs">
        <title>Gemmata algarum, a Novel Planctomycete Isolated from an Algal Mat, Displays Antimicrobial Activity.</title>
        <authorList>
            <person name="Kumar G."/>
            <person name="Kallscheuer N."/>
            <person name="Kashif M."/>
            <person name="Ahamad S."/>
            <person name="Jagadeeshwari U."/>
            <person name="Pannikurungottu S."/>
            <person name="Haufschild T."/>
            <person name="Kabuu M."/>
            <person name="Sasikala C."/>
            <person name="Jogler C."/>
            <person name="Ramana C."/>
        </authorList>
    </citation>
    <scope>NUCLEOTIDE SEQUENCE [LARGE SCALE GENOMIC DNA]</scope>
    <source>
        <strain evidence="2">JC673</strain>
    </source>
</reference>
<keyword evidence="2" id="KW-1185">Reference proteome</keyword>
<organism evidence="1 2">
    <name type="scientific">Gemmata algarum</name>
    <dbReference type="NCBI Taxonomy" id="2975278"/>
    <lineage>
        <taxon>Bacteria</taxon>
        <taxon>Pseudomonadati</taxon>
        <taxon>Planctomycetota</taxon>
        <taxon>Planctomycetia</taxon>
        <taxon>Gemmatales</taxon>
        <taxon>Gemmataceae</taxon>
        <taxon>Gemmata</taxon>
    </lineage>
</organism>
<dbReference type="EMBL" id="JAXBLV010000176">
    <property type="protein sequence ID" value="MDY3560223.1"/>
    <property type="molecule type" value="Genomic_DNA"/>
</dbReference>
<name>A0ABU5EY22_9BACT</name>
<gene>
    <name evidence="1" type="ORF">R5W23_001449</name>
</gene>
<evidence type="ECO:0000313" key="2">
    <source>
        <dbReference type="Proteomes" id="UP001272242"/>
    </source>
</evidence>
<comment type="caution">
    <text evidence="1">The sequence shown here is derived from an EMBL/GenBank/DDBJ whole genome shotgun (WGS) entry which is preliminary data.</text>
</comment>
<dbReference type="RefSeq" id="WP_320686841.1">
    <property type="nucleotide sequence ID" value="NZ_JAXBLV010000176.1"/>
</dbReference>